<gene>
    <name evidence="1" type="ORF">GCM10023185_01610</name>
</gene>
<dbReference type="Proteomes" id="UP001501153">
    <property type="component" value="Unassembled WGS sequence"/>
</dbReference>
<organism evidence="1 2">
    <name type="scientific">Hymenobacter saemangeumensis</name>
    <dbReference type="NCBI Taxonomy" id="1084522"/>
    <lineage>
        <taxon>Bacteria</taxon>
        <taxon>Pseudomonadati</taxon>
        <taxon>Bacteroidota</taxon>
        <taxon>Cytophagia</taxon>
        <taxon>Cytophagales</taxon>
        <taxon>Hymenobacteraceae</taxon>
        <taxon>Hymenobacter</taxon>
    </lineage>
</organism>
<name>A0ABP8HXI0_9BACT</name>
<accession>A0ABP8HXI0</accession>
<evidence type="ECO:0000313" key="2">
    <source>
        <dbReference type="Proteomes" id="UP001501153"/>
    </source>
</evidence>
<reference evidence="2" key="1">
    <citation type="journal article" date="2019" name="Int. J. Syst. Evol. Microbiol.">
        <title>The Global Catalogue of Microorganisms (GCM) 10K type strain sequencing project: providing services to taxonomists for standard genome sequencing and annotation.</title>
        <authorList>
            <consortium name="The Broad Institute Genomics Platform"/>
            <consortium name="The Broad Institute Genome Sequencing Center for Infectious Disease"/>
            <person name="Wu L."/>
            <person name="Ma J."/>
        </authorList>
    </citation>
    <scope>NUCLEOTIDE SEQUENCE [LARGE SCALE GENOMIC DNA]</scope>
    <source>
        <strain evidence="2">JCM 17923</strain>
    </source>
</reference>
<sequence>MALGAVTFEEGIAGGDGGGVSTTGGRGGGTIGGTGGYTSLTYCRGITLS</sequence>
<proteinExistence type="predicted"/>
<evidence type="ECO:0000313" key="1">
    <source>
        <dbReference type="EMBL" id="GAA4346918.1"/>
    </source>
</evidence>
<protein>
    <submittedName>
        <fullName evidence="1">Uncharacterized protein</fullName>
    </submittedName>
</protein>
<keyword evidence="2" id="KW-1185">Reference proteome</keyword>
<comment type="caution">
    <text evidence="1">The sequence shown here is derived from an EMBL/GenBank/DDBJ whole genome shotgun (WGS) entry which is preliminary data.</text>
</comment>
<dbReference type="EMBL" id="BAABGZ010000006">
    <property type="protein sequence ID" value="GAA4346918.1"/>
    <property type="molecule type" value="Genomic_DNA"/>
</dbReference>